<dbReference type="AlphaFoldDB" id="J9E0M5"/>
<dbReference type="Proteomes" id="UP000004810">
    <property type="component" value="Unassembled WGS sequence"/>
</dbReference>
<dbReference type="InterPro" id="IPR036869">
    <property type="entry name" value="J_dom_sf"/>
</dbReference>
<accession>J9E0M5</accession>
<dbReference type="Gene3D" id="1.10.287.110">
    <property type="entry name" value="DnaJ domain"/>
    <property type="match status" value="1"/>
</dbReference>
<dbReference type="PRINTS" id="PR00625">
    <property type="entry name" value="JDOMAIN"/>
</dbReference>
<dbReference type="Pfam" id="PF00226">
    <property type="entry name" value="DnaJ"/>
    <property type="match status" value="1"/>
</dbReference>
<dbReference type="EMBL" id="ADBV01010218">
    <property type="protein sequence ID" value="EJW75668.1"/>
    <property type="molecule type" value="Genomic_DNA"/>
</dbReference>
<evidence type="ECO:0000313" key="2">
    <source>
        <dbReference type="EMBL" id="EJW75668.1"/>
    </source>
</evidence>
<dbReference type="SUPFAM" id="SSF46565">
    <property type="entry name" value="Chaperone J-domain"/>
    <property type="match status" value="1"/>
</dbReference>
<dbReference type="SMART" id="SM00271">
    <property type="entry name" value="DnaJ"/>
    <property type="match status" value="1"/>
</dbReference>
<organism evidence="2 3">
    <name type="scientific">Wuchereria bancrofti</name>
    <dbReference type="NCBI Taxonomy" id="6293"/>
    <lineage>
        <taxon>Eukaryota</taxon>
        <taxon>Metazoa</taxon>
        <taxon>Ecdysozoa</taxon>
        <taxon>Nematoda</taxon>
        <taxon>Chromadorea</taxon>
        <taxon>Rhabditida</taxon>
        <taxon>Spirurina</taxon>
        <taxon>Spiruromorpha</taxon>
        <taxon>Filarioidea</taxon>
        <taxon>Onchocercidae</taxon>
        <taxon>Wuchereria</taxon>
    </lineage>
</organism>
<sequence length="227" mass="25840">MWTNKKKVVEWGLNENIQLPVTGEEAMERILKCRGRDAYIVLGLRADCKDDDIKRYYKKQAVLVHPDKNRLSGADEAFKILSRAFDAIGTPDVRNKYNIANLHKNPLHKEMEELWERLREKMNEARNAMYCDCGNKHTRIPVESIRASEARYWLASNQAVDASSRFDVLQSLGTQATNIVLRRVTRRSLSSVVVHHESPVDVAASKPKIGDVSLGVFFCTVISIIKT</sequence>
<dbReference type="CDD" id="cd06257">
    <property type="entry name" value="DnaJ"/>
    <property type="match status" value="1"/>
</dbReference>
<dbReference type="InterPro" id="IPR052317">
    <property type="entry name" value="Viral_replicn-host_int_reg"/>
</dbReference>
<dbReference type="PANTHER" id="PTHR44665">
    <property type="entry name" value="DNAJ HOMOLOG SUBFAMILY C MEMBER 14"/>
    <property type="match status" value="1"/>
</dbReference>
<reference evidence="3" key="1">
    <citation type="submission" date="2012-08" db="EMBL/GenBank/DDBJ databases">
        <title>The Genome Sequence of Wuchereria bancrofti.</title>
        <authorList>
            <person name="Nutman T.B."/>
            <person name="Fink D.L."/>
            <person name="Russ C."/>
            <person name="Young S."/>
            <person name="Zeng Q."/>
            <person name="Koehrsen M."/>
            <person name="Alvarado L."/>
            <person name="Berlin A."/>
            <person name="Chapman S.B."/>
            <person name="Chen Z."/>
            <person name="Freedman E."/>
            <person name="Gellesch M."/>
            <person name="Goldberg J."/>
            <person name="Griggs A."/>
            <person name="Gujja S."/>
            <person name="Heilman E.R."/>
            <person name="Heiman D."/>
            <person name="Hepburn T."/>
            <person name="Howarth C."/>
            <person name="Jen D."/>
            <person name="Larson L."/>
            <person name="Lewis B."/>
            <person name="Mehta T."/>
            <person name="Park D."/>
            <person name="Pearson M."/>
            <person name="Roberts A."/>
            <person name="Saif S."/>
            <person name="Shea T."/>
            <person name="Shenoy N."/>
            <person name="Sisk P."/>
            <person name="Stolte C."/>
            <person name="Sykes S."/>
            <person name="Walk T."/>
            <person name="White J."/>
            <person name="Yandava C."/>
            <person name="Haas B."/>
            <person name="Henn M.R."/>
            <person name="Nusbaum C."/>
            <person name="Birren B."/>
        </authorList>
    </citation>
    <scope>NUCLEOTIDE SEQUENCE [LARGE SCALE GENOMIC DNA]</scope>
    <source>
        <strain evidence="3">NA</strain>
    </source>
</reference>
<feature type="domain" description="J" evidence="1">
    <location>
        <begin position="37"/>
        <end position="101"/>
    </location>
</feature>
<dbReference type="InterPro" id="IPR001623">
    <property type="entry name" value="DnaJ_domain"/>
</dbReference>
<dbReference type="PANTHER" id="PTHR44665:SF1">
    <property type="entry name" value="DNAJ HOMOLOG SUBFAMILY C MEMBER 14"/>
    <property type="match status" value="1"/>
</dbReference>
<gene>
    <name evidence="2" type="ORF">WUBG_13421</name>
</gene>
<comment type="caution">
    <text evidence="2">The sequence shown here is derived from an EMBL/GenBank/DDBJ whole genome shotgun (WGS) entry which is preliminary data.</text>
</comment>
<proteinExistence type="predicted"/>
<evidence type="ECO:0000259" key="1">
    <source>
        <dbReference type="PROSITE" id="PS50076"/>
    </source>
</evidence>
<dbReference type="PROSITE" id="PS50076">
    <property type="entry name" value="DNAJ_2"/>
    <property type="match status" value="1"/>
</dbReference>
<name>J9E0M5_WUCBA</name>
<evidence type="ECO:0000313" key="3">
    <source>
        <dbReference type="Proteomes" id="UP000004810"/>
    </source>
</evidence>
<protein>
    <submittedName>
        <fullName evidence="2">DnaJ domain-containing protein</fullName>
    </submittedName>
</protein>